<feature type="region of interest" description="Disordered" evidence="1">
    <location>
        <begin position="515"/>
        <end position="575"/>
    </location>
</feature>
<feature type="region of interest" description="Disordered" evidence="1">
    <location>
        <begin position="242"/>
        <end position="269"/>
    </location>
</feature>
<evidence type="ECO:0000259" key="2">
    <source>
        <dbReference type="Pfam" id="PF12090"/>
    </source>
</evidence>
<dbReference type="InterPro" id="IPR021950">
    <property type="entry name" value="Spt20"/>
</dbReference>
<feature type="compositionally biased region" description="Low complexity" evidence="1">
    <location>
        <begin position="790"/>
        <end position="819"/>
    </location>
</feature>
<feature type="region of interest" description="Disordered" evidence="1">
    <location>
        <begin position="129"/>
        <end position="205"/>
    </location>
</feature>
<protein>
    <recommendedName>
        <fullName evidence="2">Spt20-like SEP domain-containing protein</fullName>
    </recommendedName>
</protein>
<feature type="compositionally biased region" description="Polar residues" evidence="1">
    <location>
        <begin position="470"/>
        <end position="495"/>
    </location>
</feature>
<organism evidence="3 4">
    <name type="scientific">Tothia fuscella</name>
    <dbReference type="NCBI Taxonomy" id="1048955"/>
    <lineage>
        <taxon>Eukaryota</taxon>
        <taxon>Fungi</taxon>
        <taxon>Dikarya</taxon>
        <taxon>Ascomycota</taxon>
        <taxon>Pezizomycotina</taxon>
        <taxon>Dothideomycetes</taxon>
        <taxon>Pleosporomycetidae</taxon>
        <taxon>Venturiales</taxon>
        <taxon>Cylindrosympodiaceae</taxon>
        <taxon>Tothia</taxon>
    </lineage>
</organism>
<dbReference type="Proteomes" id="UP000800235">
    <property type="component" value="Unassembled WGS sequence"/>
</dbReference>
<reference evidence="3" key="1">
    <citation type="journal article" date="2020" name="Stud. Mycol.">
        <title>101 Dothideomycetes genomes: a test case for predicting lifestyles and emergence of pathogens.</title>
        <authorList>
            <person name="Haridas S."/>
            <person name="Albert R."/>
            <person name="Binder M."/>
            <person name="Bloem J."/>
            <person name="Labutti K."/>
            <person name="Salamov A."/>
            <person name="Andreopoulos B."/>
            <person name="Baker S."/>
            <person name="Barry K."/>
            <person name="Bills G."/>
            <person name="Bluhm B."/>
            <person name="Cannon C."/>
            <person name="Castanera R."/>
            <person name="Culley D."/>
            <person name="Daum C."/>
            <person name="Ezra D."/>
            <person name="Gonzalez J."/>
            <person name="Henrissat B."/>
            <person name="Kuo A."/>
            <person name="Liang C."/>
            <person name="Lipzen A."/>
            <person name="Lutzoni F."/>
            <person name="Magnuson J."/>
            <person name="Mondo S."/>
            <person name="Nolan M."/>
            <person name="Ohm R."/>
            <person name="Pangilinan J."/>
            <person name="Park H.-J."/>
            <person name="Ramirez L."/>
            <person name="Alfaro M."/>
            <person name="Sun H."/>
            <person name="Tritt A."/>
            <person name="Yoshinaga Y."/>
            <person name="Zwiers L.-H."/>
            <person name="Turgeon B."/>
            <person name="Goodwin S."/>
            <person name="Spatafora J."/>
            <person name="Crous P."/>
            <person name="Grigoriev I."/>
        </authorList>
    </citation>
    <scope>NUCLEOTIDE SEQUENCE</scope>
    <source>
        <strain evidence="3">CBS 130266</strain>
    </source>
</reference>
<evidence type="ECO:0000313" key="3">
    <source>
        <dbReference type="EMBL" id="KAF2431571.1"/>
    </source>
</evidence>
<feature type="region of interest" description="Disordered" evidence="1">
    <location>
        <begin position="891"/>
        <end position="911"/>
    </location>
</feature>
<dbReference type="PANTHER" id="PTHR13526">
    <property type="entry name" value="TRANSCRIPTION FACTOR SPT20 HOMOLOG"/>
    <property type="match status" value="1"/>
</dbReference>
<dbReference type="EMBL" id="MU007031">
    <property type="protein sequence ID" value="KAF2431571.1"/>
    <property type="molecule type" value="Genomic_DNA"/>
</dbReference>
<feature type="compositionally biased region" description="Polar residues" evidence="1">
    <location>
        <begin position="529"/>
        <end position="552"/>
    </location>
</feature>
<feature type="domain" description="Spt20-like SEP" evidence="2">
    <location>
        <begin position="60"/>
        <end position="321"/>
    </location>
</feature>
<accession>A0A9P4TZM8</accession>
<dbReference type="OrthoDB" id="1932706at2759"/>
<feature type="region of interest" description="Disordered" evidence="1">
    <location>
        <begin position="461"/>
        <end position="498"/>
    </location>
</feature>
<evidence type="ECO:0000256" key="1">
    <source>
        <dbReference type="SAM" id="MobiDB-lite"/>
    </source>
</evidence>
<dbReference type="GO" id="GO:0003712">
    <property type="term" value="F:transcription coregulator activity"/>
    <property type="evidence" value="ECO:0007669"/>
    <property type="project" value="InterPro"/>
</dbReference>
<feature type="region of interest" description="Disordered" evidence="1">
    <location>
        <begin position="355"/>
        <end position="441"/>
    </location>
</feature>
<dbReference type="AlphaFoldDB" id="A0A9P4TZM8"/>
<gene>
    <name evidence="3" type="ORF">EJ08DRAFT_687339</name>
</gene>
<feature type="compositionally biased region" description="Basic and acidic residues" evidence="1">
    <location>
        <begin position="378"/>
        <end position="432"/>
    </location>
</feature>
<feature type="compositionally biased region" description="Polar residues" evidence="1">
    <location>
        <begin position="559"/>
        <end position="569"/>
    </location>
</feature>
<sequence length="911" mass="101767">MATAVAIPVRPQSFRQRRDPGLARVSTRHSTVEVNDYNMPDIPTPYVVTTDHILKKHDGFPPSLVVHLHPTHFRFDQQDGNFGYNSEMRFILEHIRNKTVPHQILAELFESGVKFYDGCLIVEVHNHRKGVNSSPSNTTNQVGGNSHTPYSVHNYNEHITPSPLVPFPDQKLKFASPSKSQTARDGEKSKDEMPAPEQPASAMQKKAINQAKITTVVLFPTPLSQYEEMAMLSNTQTSDILSKHQGATSRDGATPTMAHPPTPLTSIPPTPLSAKAPGRAPTMVLNEDNAHEFEAEIINRTAPPLYLAPAASLNESLAILDLLKHPQHSEKAPEPKSRKRTVAELAADEAQAAHLANLTGGPPGATTEGQGGLRGRFKTLENIRLRHLETERAKKEDDARKAQMKRQQQEADQAKKLEMEAKRQQEQQRRDQQQMYQQQQQQMQHAALQQQQAQNQAVAQQQANMAPVTSHPQQAVSAPQMSPTMQQHSSMSASPAPNGLPMTSVPNTSVPMATAVSNQGAGSPARPPSTISQQHSSAHNTPQMHSTPSMSSAIPARNMTPQPRLNQGSPIINNGNTPMMMTTPTPGMTPEQQQVLMMQQRNHALQQQAARLQPGQAMSPQQQQQQQMLQQAMLARQQQQQQQGLGTPTGQVNRMQQMNPQMGMMNGSPNGMPLANAQQINLQIQQQVQQLQQNFSARYAQEAKQRHAAYMQARTQRGLHGNLTQQESQEFHSREQHIKLEFQERLKEQKKLIFQRAHASQQQQAINMGMNMGMQQPGMMPQAMTMQQNMALQQHQQQQQLQMQQQGMAQNGMAQNGMMSQAGGMPQNRNNEQYMQQLHAQKQQMALQNMNMQQRMMAQAGGMAPQNMQNMTPQQQQYMLQQMRARQMAQQQQQQQQMNGMGMQQGQGGMM</sequence>
<feature type="compositionally biased region" description="Pro residues" evidence="1">
    <location>
        <begin position="258"/>
        <end position="269"/>
    </location>
</feature>
<dbReference type="Pfam" id="PF12090">
    <property type="entry name" value="Spt20_SEP"/>
    <property type="match status" value="1"/>
</dbReference>
<proteinExistence type="predicted"/>
<feature type="region of interest" description="Disordered" evidence="1">
    <location>
        <begin position="790"/>
        <end position="829"/>
    </location>
</feature>
<dbReference type="PANTHER" id="PTHR13526:SF8">
    <property type="entry name" value="TRANSCRIPTION FACTOR SPT20 HOMOLOG"/>
    <property type="match status" value="1"/>
</dbReference>
<name>A0A9P4TZM8_9PEZI</name>
<feature type="compositionally biased region" description="Low complexity" evidence="1">
    <location>
        <begin position="891"/>
        <end position="902"/>
    </location>
</feature>
<evidence type="ECO:0000313" key="4">
    <source>
        <dbReference type="Proteomes" id="UP000800235"/>
    </source>
</evidence>
<comment type="caution">
    <text evidence="3">The sequence shown here is derived from an EMBL/GenBank/DDBJ whole genome shotgun (WGS) entry which is preliminary data.</text>
</comment>
<keyword evidence="4" id="KW-1185">Reference proteome</keyword>
<dbReference type="GO" id="GO:0000124">
    <property type="term" value="C:SAGA complex"/>
    <property type="evidence" value="ECO:0007669"/>
    <property type="project" value="InterPro"/>
</dbReference>
<dbReference type="InterPro" id="IPR046468">
    <property type="entry name" value="Spt20-like_SEP"/>
</dbReference>
<feature type="compositionally biased region" description="Polar residues" evidence="1">
    <location>
        <begin position="131"/>
        <end position="159"/>
    </location>
</feature>
<feature type="compositionally biased region" description="Basic and acidic residues" evidence="1">
    <location>
        <begin position="182"/>
        <end position="193"/>
    </location>
</feature>
<dbReference type="GO" id="GO:0006357">
    <property type="term" value="P:regulation of transcription by RNA polymerase II"/>
    <property type="evidence" value="ECO:0007669"/>
    <property type="project" value="TreeGrafter"/>
</dbReference>